<evidence type="ECO:0000313" key="2">
    <source>
        <dbReference type="Proteomes" id="UP001521116"/>
    </source>
</evidence>
<dbReference type="InterPro" id="IPR008949">
    <property type="entry name" value="Isoprenoid_synthase_dom_sf"/>
</dbReference>
<dbReference type="Proteomes" id="UP001521116">
    <property type="component" value="Unassembled WGS sequence"/>
</dbReference>
<reference evidence="1 2" key="1">
    <citation type="submission" date="2024-02" db="EMBL/GenBank/DDBJ databases">
        <title>De novo assembly and annotation of 12 fungi associated with fruit tree decline syndrome in Ontario, Canada.</title>
        <authorList>
            <person name="Sulman M."/>
            <person name="Ellouze W."/>
            <person name="Ilyukhin E."/>
        </authorList>
    </citation>
    <scope>NUCLEOTIDE SEQUENCE [LARGE SCALE GENOMIC DNA]</scope>
    <source>
        <strain evidence="1 2">M1-105</strain>
    </source>
</reference>
<evidence type="ECO:0000313" key="1">
    <source>
        <dbReference type="EMBL" id="KAL1637426.1"/>
    </source>
</evidence>
<proteinExistence type="predicted"/>
<dbReference type="Gene3D" id="1.10.600.10">
    <property type="entry name" value="Farnesyl Diphosphate Synthase"/>
    <property type="match status" value="1"/>
</dbReference>
<dbReference type="Pfam" id="PF19086">
    <property type="entry name" value="Terpene_syn_C_2"/>
    <property type="match status" value="1"/>
</dbReference>
<accession>A0ABR3TDK5</accession>
<dbReference type="SUPFAM" id="SSF48576">
    <property type="entry name" value="Terpenoid synthases"/>
    <property type="match status" value="1"/>
</dbReference>
<name>A0ABR3TDK5_9PEZI</name>
<dbReference type="EMBL" id="JAJVDC020000003">
    <property type="protein sequence ID" value="KAL1637426.1"/>
    <property type="molecule type" value="Genomic_DNA"/>
</dbReference>
<protein>
    <submittedName>
        <fullName evidence="1">Uncharacterized protein</fullName>
    </submittedName>
</protein>
<gene>
    <name evidence="1" type="ORF">SLS56_000564</name>
</gene>
<organism evidence="1 2">
    <name type="scientific">Neofusicoccum ribis</name>
    <dbReference type="NCBI Taxonomy" id="45134"/>
    <lineage>
        <taxon>Eukaryota</taxon>
        <taxon>Fungi</taxon>
        <taxon>Dikarya</taxon>
        <taxon>Ascomycota</taxon>
        <taxon>Pezizomycotina</taxon>
        <taxon>Dothideomycetes</taxon>
        <taxon>Dothideomycetes incertae sedis</taxon>
        <taxon>Botryosphaeriales</taxon>
        <taxon>Botryosphaeriaceae</taxon>
        <taxon>Neofusicoccum</taxon>
    </lineage>
</organism>
<sequence length="343" mass="38202">MTTLDNLNIDHRVSTAVAPEDIGKFGGFTSLPVRIGKHDEIANAACAQVLKDWAAIIGDGRDQNCEGAGLVNRTGNGCTVAFCETLPERIEVLTYWTGLMALWDDSAESTNAIEAREKWDLPIHKFFASVMEDPDFKPKTPIQAIMLPWVQRLLSTDPKLGLVVLDVQRQYYEQVDTKEVDEFKTVEEYLPYRKADCDALLWLTFLRYGLDLNLTDAELADSDYIASTGMSHMALVNDYWSWPKEKATAQQGGRAMNAVNVIMREHGLSEPAAHEHLKTLIADMEQSLVSEVNRWLAAGERSEEARRYVDAIALCAGGNMYWASSCPRYNAHRAAEIALALGA</sequence>
<comment type="caution">
    <text evidence="1">The sequence shown here is derived from an EMBL/GenBank/DDBJ whole genome shotgun (WGS) entry which is preliminary data.</text>
</comment>
<keyword evidence="2" id="KW-1185">Reference proteome</keyword>